<comment type="caution">
    <text evidence="1">The sequence shown here is derived from an EMBL/GenBank/DDBJ whole genome shotgun (WGS) entry which is preliminary data.</text>
</comment>
<proteinExistence type="predicted"/>
<sequence length="277" mass="29058">MFNLAEILAQAQKQQGFDQMAAQFGMGAQQMKTAMDALLPAFSLGLNRATQSPMDMAQLFGLFASGTNYAQMFEQPMAAGQAMMTAGQQALGRIFGPELSQAIAQQTAVATGFQQEAMKQVMPVMASMLMGGLMKGAMAGQNPLGEMITAMVAKMMPPQSTAAADPVGGMMGMFGNFFPQAGKTAGAMPPIPGLEQMMELGRQMQAANPLLAAAMAPPQPAAGEATGPRSLGQQAADTWTATMGRMFEAGREVQDQQLAQLEGLFAQFGKAPRADQA</sequence>
<organism evidence="1 2">
    <name type="scientific">Phreatobacter oligotrophus</name>
    <dbReference type="NCBI Taxonomy" id="1122261"/>
    <lineage>
        <taxon>Bacteria</taxon>
        <taxon>Pseudomonadati</taxon>
        <taxon>Pseudomonadota</taxon>
        <taxon>Alphaproteobacteria</taxon>
        <taxon>Hyphomicrobiales</taxon>
        <taxon>Phreatobacteraceae</taxon>
        <taxon>Phreatobacter</taxon>
    </lineage>
</organism>
<dbReference type="RefSeq" id="WP_108175311.1">
    <property type="nucleotide sequence ID" value="NZ_PZZL01000002.1"/>
</dbReference>
<protein>
    <recommendedName>
        <fullName evidence="3">DUF937 domain-containing protein</fullName>
    </recommendedName>
</protein>
<dbReference type="Proteomes" id="UP000241808">
    <property type="component" value="Unassembled WGS sequence"/>
</dbReference>
<evidence type="ECO:0008006" key="3">
    <source>
        <dbReference type="Google" id="ProtNLM"/>
    </source>
</evidence>
<accession>A0A2T4ZGY0</accession>
<keyword evidence="2" id="KW-1185">Reference proteome</keyword>
<dbReference type="InterPro" id="IPR009282">
    <property type="entry name" value="DUF937"/>
</dbReference>
<dbReference type="OrthoDB" id="5526542at2"/>
<name>A0A2T4ZGY0_9HYPH</name>
<reference evidence="1 2" key="1">
    <citation type="submission" date="2018-04" db="EMBL/GenBank/DDBJ databases">
        <title>Genomic Encyclopedia of Archaeal and Bacterial Type Strains, Phase II (KMG-II): from individual species to whole genera.</title>
        <authorList>
            <person name="Goeker M."/>
        </authorList>
    </citation>
    <scope>NUCLEOTIDE SEQUENCE [LARGE SCALE GENOMIC DNA]</scope>
    <source>
        <strain evidence="1 2">DSM 25521</strain>
    </source>
</reference>
<dbReference type="Pfam" id="PF06078">
    <property type="entry name" value="DUF937"/>
    <property type="match status" value="1"/>
</dbReference>
<dbReference type="EMBL" id="PZZL01000002">
    <property type="protein sequence ID" value="PTM61172.1"/>
    <property type="molecule type" value="Genomic_DNA"/>
</dbReference>
<evidence type="ECO:0000313" key="1">
    <source>
        <dbReference type="EMBL" id="PTM61172.1"/>
    </source>
</evidence>
<dbReference type="AlphaFoldDB" id="A0A2T4ZGY0"/>
<gene>
    <name evidence="1" type="ORF">C8P69_102559</name>
</gene>
<evidence type="ECO:0000313" key="2">
    <source>
        <dbReference type="Proteomes" id="UP000241808"/>
    </source>
</evidence>